<gene>
    <name evidence="8" type="ORF">MNBD_GAMMA15-2222</name>
</gene>
<dbReference type="EMBL" id="UOFN01000019">
    <property type="protein sequence ID" value="VAW73589.1"/>
    <property type="molecule type" value="Genomic_DNA"/>
</dbReference>
<evidence type="ECO:0000256" key="2">
    <source>
        <dbReference type="ARBA" id="ARBA00009677"/>
    </source>
</evidence>
<evidence type="ECO:0000256" key="1">
    <source>
        <dbReference type="ARBA" id="ARBA00004117"/>
    </source>
</evidence>
<comment type="subcellular location">
    <subcellularLocation>
        <location evidence="1">Bacterial flagellum basal body</location>
    </subcellularLocation>
</comment>
<keyword evidence="8" id="KW-0282">Flagellum</keyword>
<dbReference type="Pfam" id="PF00460">
    <property type="entry name" value="Flg_bb_rod"/>
    <property type="match status" value="1"/>
</dbReference>
<evidence type="ECO:0000256" key="3">
    <source>
        <dbReference type="ARBA" id="ARBA00017941"/>
    </source>
</evidence>
<dbReference type="InterPro" id="IPR010930">
    <property type="entry name" value="Flg_bb/hook_C_dom"/>
</dbReference>
<dbReference type="NCBIfam" id="TIGR01395">
    <property type="entry name" value="FlgC"/>
    <property type="match status" value="1"/>
</dbReference>
<feature type="domain" description="Flagellar basal body rod protein N-terminal" evidence="6">
    <location>
        <begin position="8"/>
        <end position="31"/>
    </location>
</feature>
<dbReference type="GO" id="GO:0030694">
    <property type="term" value="C:bacterial-type flagellum basal body, rod"/>
    <property type="evidence" value="ECO:0007669"/>
    <property type="project" value="InterPro"/>
</dbReference>
<dbReference type="InterPro" id="IPR001444">
    <property type="entry name" value="Flag_bb_rod_N"/>
</dbReference>
<feature type="domain" description="Flagellar basal-body/hook protein C-terminal" evidence="7">
    <location>
        <begin position="97"/>
        <end position="135"/>
    </location>
</feature>
<evidence type="ECO:0000256" key="5">
    <source>
        <dbReference type="ARBA" id="ARBA00025933"/>
    </source>
</evidence>
<name>A0A3B0YHC8_9ZZZZ</name>
<keyword evidence="8" id="KW-0966">Cell projection</keyword>
<reference evidence="8" key="1">
    <citation type="submission" date="2018-06" db="EMBL/GenBank/DDBJ databases">
        <authorList>
            <person name="Zhirakovskaya E."/>
        </authorList>
    </citation>
    <scope>NUCLEOTIDE SEQUENCE</scope>
</reference>
<dbReference type="PANTHER" id="PTHR30435">
    <property type="entry name" value="FLAGELLAR PROTEIN"/>
    <property type="match status" value="1"/>
</dbReference>
<dbReference type="Pfam" id="PF06429">
    <property type="entry name" value="Flg_bbr_C"/>
    <property type="match status" value="1"/>
</dbReference>
<sequence length="137" mass="14877">MSLFNIFNISGSAMSAQSIRLNVTASNLANAQSVGGDEASTYRSRSPVFSAMMKSFEGDNLSYGVEVKGVVNSNTPLQTRYQPEHPMANEDGNVFLPNVNVVDEMANMISASRSYQSNVEVLNTSKQLMMATLRLGQ</sequence>
<evidence type="ECO:0000313" key="8">
    <source>
        <dbReference type="EMBL" id="VAW73589.1"/>
    </source>
</evidence>
<evidence type="ECO:0000259" key="6">
    <source>
        <dbReference type="Pfam" id="PF00460"/>
    </source>
</evidence>
<proteinExistence type="inferred from homology"/>
<keyword evidence="8" id="KW-0969">Cilium</keyword>
<comment type="subunit">
    <text evidence="5">The basal body constitutes a major portion of the flagellar organelle and consists of four rings (L,P,S, and M) mounted on a central rod. The rod consists of about 26 subunits of FlgG in the distal portion, and FlgB, FlgC and FlgF are thought to build up the proximal portion of the rod with about 6 subunits each.</text>
</comment>
<organism evidence="8">
    <name type="scientific">hydrothermal vent metagenome</name>
    <dbReference type="NCBI Taxonomy" id="652676"/>
    <lineage>
        <taxon>unclassified sequences</taxon>
        <taxon>metagenomes</taxon>
        <taxon>ecological metagenomes</taxon>
    </lineage>
</organism>
<comment type="similarity">
    <text evidence="2">Belongs to the flagella basal body rod proteins family.</text>
</comment>
<dbReference type="InterPro" id="IPR006299">
    <property type="entry name" value="FlgC"/>
</dbReference>
<keyword evidence="4" id="KW-0975">Bacterial flagellum</keyword>
<protein>
    <recommendedName>
        <fullName evidence="3">Flagellar basal-body rod protein FlgC</fullName>
    </recommendedName>
</protein>
<evidence type="ECO:0000256" key="4">
    <source>
        <dbReference type="ARBA" id="ARBA00023143"/>
    </source>
</evidence>
<dbReference type="GO" id="GO:0071978">
    <property type="term" value="P:bacterial-type flagellum-dependent swarming motility"/>
    <property type="evidence" value="ECO:0007669"/>
    <property type="project" value="TreeGrafter"/>
</dbReference>
<dbReference type="PANTHER" id="PTHR30435:SF2">
    <property type="entry name" value="FLAGELLAR BASAL-BODY ROD PROTEIN FLGC"/>
    <property type="match status" value="1"/>
</dbReference>
<accession>A0A3B0YHC8</accession>
<dbReference type="AlphaFoldDB" id="A0A3B0YHC8"/>
<evidence type="ECO:0000259" key="7">
    <source>
        <dbReference type="Pfam" id="PF06429"/>
    </source>
</evidence>